<sequence>MVNNDLVDLLEDSVEAWNDWREACPLVKIDLREADLREADLRKANLRGVDLRNADLNFAQLSLTVLDQAMLTGACLYGTARDDWSIIGVLCDYVFWENRPIFFGGGIQEIKQQWEAEHRVPKDRDFRPGEFEELYKQLPTFEYAFEHGFTPLDAVVMNRIVAAINEQHPEFELKLDSFQSRSQPHATFTVLHKEHLETAKQQVATTYERRILELEAQKTQLMEVVKMLGSGGFAFQPMRGGMNIRPMLPPALTQEIVAFLVALPDIHDRLKQQAFLLSAGLDAELFNQLHIGEPPTSFINALISNCMTYGQLNDGRHALIAVMNAAKQLVGKNRQADADTLIQQIEAQIGDNTNCG</sequence>
<dbReference type="EMBL" id="DF820455">
    <property type="protein sequence ID" value="GAK49080.1"/>
    <property type="molecule type" value="Genomic_DNA"/>
</dbReference>
<dbReference type="AlphaFoldDB" id="A0A0S6VPM8"/>
<dbReference type="InterPro" id="IPR001646">
    <property type="entry name" value="5peptide_repeat"/>
</dbReference>
<keyword evidence="3" id="KW-1185">Reference proteome</keyword>
<dbReference type="Proteomes" id="UP000030700">
    <property type="component" value="Unassembled WGS sequence"/>
</dbReference>
<proteinExistence type="predicted"/>
<name>A0A0S6VPM8_9BACT</name>
<dbReference type="Pfam" id="PF00805">
    <property type="entry name" value="Pentapeptide"/>
    <property type="match status" value="1"/>
</dbReference>
<evidence type="ECO:0000259" key="1">
    <source>
        <dbReference type="Pfam" id="PF19961"/>
    </source>
</evidence>
<protein>
    <submittedName>
        <fullName evidence="2">Pentapeptide repeat protein</fullName>
    </submittedName>
</protein>
<dbReference type="InterPro" id="IPR045437">
    <property type="entry name" value="EAD8"/>
</dbReference>
<gene>
    <name evidence="2" type="ORF">U14_00298</name>
</gene>
<evidence type="ECO:0000313" key="2">
    <source>
        <dbReference type="EMBL" id="GAK49080.1"/>
    </source>
</evidence>
<evidence type="ECO:0000313" key="3">
    <source>
        <dbReference type="Proteomes" id="UP000030700"/>
    </source>
</evidence>
<dbReference type="STRING" id="1499966.U14_00298"/>
<feature type="domain" description="Effector-associated" evidence="1">
    <location>
        <begin position="251"/>
        <end position="344"/>
    </location>
</feature>
<dbReference type="HOGENOM" id="CLU_777693_0_0_0"/>
<dbReference type="SUPFAM" id="SSF141571">
    <property type="entry name" value="Pentapeptide repeat-like"/>
    <property type="match status" value="1"/>
</dbReference>
<reference evidence="2 3" key="1">
    <citation type="journal article" date="2015" name="PeerJ">
        <title>First genomic representation of candidate bacterial phylum KSB3 points to enhanced environmental sensing as a trigger of wastewater bulking.</title>
        <authorList>
            <person name="Sekiguchi Y."/>
            <person name="Ohashi A."/>
            <person name="Parks D.H."/>
            <person name="Yamauchi T."/>
            <person name="Tyson G.W."/>
            <person name="Hugenholtz P."/>
        </authorList>
    </citation>
    <scope>NUCLEOTIDE SEQUENCE [LARGE SCALE GENOMIC DNA]</scope>
</reference>
<dbReference type="Gene3D" id="2.160.20.80">
    <property type="entry name" value="E3 ubiquitin-protein ligase SopA"/>
    <property type="match status" value="1"/>
</dbReference>
<organism evidence="2 3">
    <name type="scientific">Candidatus Moduliflexus flocculans</name>
    <dbReference type="NCBI Taxonomy" id="1499966"/>
    <lineage>
        <taxon>Bacteria</taxon>
        <taxon>Candidatus Moduliflexota</taxon>
        <taxon>Candidatus Moduliflexia</taxon>
        <taxon>Candidatus Moduliflexales</taxon>
        <taxon>Candidatus Moduliflexaceae</taxon>
    </lineage>
</organism>
<dbReference type="Pfam" id="PF19961">
    <property type="entry name" value="EAD8"/>
    <property type="match status" value="1"/>
</dbReference>
<accession>A0A0S6VPM8</accession>